<comment type="caution">
    <text evidence="1">The sequence shown here is derived from an EMBL/GenBank/DDBJ whole genome shotgun (WGS) entry which is preliminary data.</text>
</comment>
<organism evidence="1 2">
    <name type="scientific">Mycena metata</name>
    <dbReference type="NCBI Taxonomy" id="1033252"/>
    <lineage>
        <taxon>Eukaryota</taxon>
        <taxon>Fungi</taxon>
        <taxon>Dikarya</taxon>
        <taxon>Basidiomycota</taxon>
        <taxon>Agaricomycotina</taxon>
        <taxon>Agaricomycetes</taxon>
        <taxon>Agaricomycetidae</taxon>
        <taxon>Agaricales</taxon>
        <taxon>Marasmiineae</taxon>
        <taxon>Mycenaceae</taxon>
        <taxon>Mycena</taxon>
    </lineage>
</organism>
<dbReference type="EMBL" id="JARKIB010000005">
    <property type="protein sequence ID" value="KAJ7779762.1"/>
    <property type="molecule type" value="Genomic_DNA"/>
</dbReference>
<dbReference type="SUPFAM" id="SSF52047">
    <property type="entry name" value="RNI-like"/>
    <property type="match status" value="1"/>
</dbReference>
<reference evidence="1" key="1">
    <citation type="submission" date="2023-03" db="EMBL/GenBank/DDBJ databases">
        <title>Massive genome expansion in bonnet fungi (Mycena s.s.) driven by repeated elements and novel gene families across ecological guilds.</title>
        <authorList>
            <consortium name="Lawrence Berkeley National Laboratory"/>
            <person name="Harder C.B."/>
            <person name="Miyauchi S."/>
            <person name="Viragh M."/>
            <person name="Kuo A."/>
            <person name="Thoen E."/>
            <person name="Andreopoulos B."/>
            <person name="Lu D."/>
            <person name="Skrede I."/>
            <person name="Drula E."/>
            <person name="Henrissat B."/>
            <person name="Morin E."/>
            <person name="Kohler A."/>
            <person name="Barry K."/>
            <person name="LaButti K."/>
            <person name="Morin E."/>
            <person name="Salamov A."/>
            <person name="Lipzen A."/>
            <person name="Mereny Z."/>
            <person name="Hegedus B."/>
            <person name="Baldrian P."/>
            <person name="Stursova M."/>
            <person name="Weitz H."/>
            <person name="Taylor A."/>
            <person name="Grigoriev I.V."/>
            <person name="Nagy L.G."/>
            <person name="Martin F."/>
            <person name="Kauserud H."/>
        </authorList>
    </citation>
    <scope>NUCLEOTIDE SEQUENCE</scope>
    <source>
        <strain evidence="1">CBHHK182m</strain>
    </source>
</reference>
<dbReference type="Proteomes" id="UP001215598">
    <property type="component" value="Unassembled WGS sequence"/>
</dbReference>
<evidence type="ECO:0000313" key="2">
    <source>
        <dbReference type="Proteomes" id="UP001215598"/>
    </source>
</evidence>
<protein>
    <recommendedName>
        <fullName evidence="3">F-box domain-containing protein</fullName>
    </recommendedName>
</protein>
<sequence>MSPPTSYLHLPVEVWLRCLTLCSVPQLRRISLLCWFFRTLSLPLLLRHQSFDALALQRKVTEDNWVDRVRHLHRMAVRLNKLAGAPYAPLIHSWDATFMRRSHRMKSRYRSIQNIHLFQQMDERMCATFSTTLGLYRNLTSIHVDGFAIDIEFRDTVLSLPKLREIRLSNCDISPSYSDAPPPMVSFENLRKLDINLDDPSALIQGFGVILFPNLVHLSMRIIREDDTVFNFLPRCPRLESFAVKGFSRTSPLPSLAHDTIPVLGTITGPLSLIKAFAPGRPIEAVTVLLPWGDGLSNPDDIVEACRRSTVPLRRLTLPRIAGIAPLDLLLHTLSSFPDLQELSLDVELGALSATMCRLYGRGHKRGPIDTRCPDLSDETAFDNLPPQDVSDDEANEDDLPVVVVCRKPSEEQSPFGIFSPIAQWIVREQLPLPPNLEILRFKVDDINPYDEQQDVPLAEQQQMIAALAELYPALGWVGLGPGSNSWRRVGEVWKSEGERSVIRVLPSTG</sequence>
<dbReference type="AlphaFoldDB" id="A0AAD7K935"/>
<accession>A0AAD7K935</accession>
<name>A0AAD7K935_9AGAR</name>
<evidence type="ECO:0000313" key="1">
    <source>
        <dbReference type="EMBL" id="KAJ7779762.1"/>
    </source>
</evidence>
<proteinExistence type="predicted"/>
<gene>
    <name evidence="1" type="ORF">B0H16DRAFT_1878434</name>
</gene>
<dbReference type="InterPro" id="IPR032675">
    <property type="entry name" value="LRR_dom_sf"/>
</dbReference>
<evidence type="ECO:0008006" key="3">
    <source>
        <dbReference type="Google" id="ProtNLM"/>
    </source>
</evidence>
<keyword evidence="2" id="KW-1185">Reference proteome</keyword>
<dbReference type="Gene3D" id="3.80.10.10">
    <property type="entry name" value="Ribonuclease Inhibitor"/>
    <property type="match status" value="1"/>
</dbReference>